<accession>A0AAV7FFL4</accession>
<feature type="compositionally biased region" description="Low complexity" evidence="1">
    <location>
        <begin position="185"/>
        <end position="206"/>
    </location>
</feature>
<protein>
    <recommendedName>
        <fullName evidence="2">Transposase MuDR plant domain-containing protein</fullName>
    </recommendedName>
</protein>
<dbReference type="Pfam" id="PF03108">
    <property type="entry name" value="DBD_Tnp_Mut"/>
    <property type="match status" value="1"/>
</dbReference>
<organism evidence="3 4">
    <name type="scientific">Aristolochia fimbriata</name>
    <name type="common">White veined hardy Dutchman's pipe vine</name>
    <dbReference type="NCBI Taxonomy" id="158543"/>
    <lineage>
        <taxon>Eukaryota</taxon>
        <taxon>Viridiplantae</taxon>
        <taxon>Streptophyta</taxon>
        <taxon>Embryophyta</taxon>
        <taxon>Tracheophyta</taxon>
        <taxon>Spermatophyta</taxon>
        <taxon>Magnoliopsida</taxon>
        <taxon>Magnoliidae</taxon>
        <taxon>Piperales</taxon>
        <taxon>Aristolochiaceae</taxon>
        <taxon>Aristolochia</taxon>
    </lineage>
</organism>
<dbReference type="AlphaFoldDB" id="A0AAV7FFL4"/>
<dbReference type="EMBL" id="JAINDJ010000002">
    <property type="protein sequence ID" value="KAG9458832.1"/>
    <property type="molecule type" value="Genomic_DNA"/>
</dbReference>
<proteinExistence type="predicted"/>
<evidence type="ECO:0000313" key="3">
    <source>
        <dbReference type="EMBL" id="KAG9458832.1"/>
    </source>
</evidence>
<gene>
    <name evidence="3" type="ORF">H6P81_003340</name>
</gene>
<reference evidence="3 4" key="1">
    <citation type="submission" date="2021-07" db="EMBL/GenBank/DDBJ databases">
        <title>The Aristolochia fimbriata genome: insights into angiosperm evolution, floral development and chemical biosynthesis.</title>
        <authorList>
            <person name="Jiao Y."/>
        </authorList>
    </citation>
    <scope>NUCLEOTIDE SEQUENCE [LARGE SCALE GENOMIC DNA]</scope>
    <source>
        <strain evidence="3">IBCAS-2021</strain>
        <tissue evidence="3">Leaf</tissue>
    </source>
</reference>
<evidence type="ECO:0000256" key="1">
    <source>
        <dbReference type="SAM" id="MobiDB-lite"/>
    </source>
</evidence>
<sequence length="259" mass="28651">MGVPPLEENDEPYPDSWIREMDMDAGYMNTMVPGVNEDNVLPPVGVGVDQRFMSKYVLQMYLKDYCIRTHVQFKVLKLGPAVYYVHCTGDQCPWHVYASFTSPGVHQPNNRSSWIGFTNSRAHSTWSIVKSTRTAASAVQSTSSSSTNRRTSTSQQLEYMSALPSRQQKEGKKAAIPVLLIFPSSSSTSSTKGGSRSSSSGDSSTTPEDQLQKAEESLLQRIKKFSTKEAPSNHRGQAIRLSSFHQFIRSSSTRLPAAS</sequence>
<evidence type="ECO:0000259" key="2">
    <source>
        <dbReference type="Pfam" id="PF03108"/>
    </source>
</evidence>
<evidence type="ECO:0000313" key="4">
    <source>
        <dbReference type="Proteomes" id="UP000825729"/>
    </source>
</evidence>
<dbReference type="Proteomes" id="UP000825729">
    <property type="component" value="Unassembled WGS sequence"/>
</dbReference>
<comment type="caution">
    <text evidence="3">The sequence shown here is derived from an EMBL/GenBank/DDBJ whole genome shotgun (WGS) entry which is preliminary data.</text>
</comment>
<feature type="domain" description="Transposase MuDR plant" evidence="2">
    <location>
        <begin position="47"/>
        <end position="99"/>
    </location>
</feature>
<name>A0AAV7FFL4_ARIFI</name>
<keyword evidence="4" id="KW-1185">Reference proteome</keyword>
<feature type="region of interest" description="Disordered" evidence="1">
    <location>
        <begin position="185"/>
        <end position="217"/>
    </location>
</feature>
<dbReference type="InterPro" id="IPR004332">
    <property type="entry name" value="Transposase_MuDR"/>
</dbReference>